<gene>
    <name evidence="2" type="primary">KNAG0J00910</name>
    <name evidence="2" type="ordered locus">KNAG_0J00910</name>
</gene>
<dbReference type="AlphaFoldDB" id="J7RQS9"/>
<protein>
    <recommendedName>
        <fullName evidence="4">Nitrogen regulatory protein areA GATA-like domain-containing protein</fullName>
    </recommendedName>
</protein>
<dbReference type="Proteomes" id="UP000006310">
    <property type="component" value="Chromosome 10"/>
</dbReference>
<reference evidence="3" key="2">
    <citation type="submission" date="2012-08" db="EMBL/GenBank/DDBJ databases">
        <title>Genome sequence of Kazachstania naganishii.</title>
        <authorList>
            <person name="Gordon J.L."/>
            <person name="Armisen D."/>
            <person name="Proux-Wera E."/>
            <person name="OhEigeartaigh S.S."/>
            <person name="Byrne K.P."/>
            <person name="Wolfe K.H."/>
        </authorList>
    </citation>
    <scope>NUCLEOTIDE SEQUENCE [LARGE SCALE GENOMIC DNA]</scope>
    <source>
        <strain evidence="3">ATCC MYA-139 / BCRC 22969 / CBS 8797 / CCRC 22969 / KCTC 17520 / NBRC 10181 / NCYC 3082</strain>
    </source>
</reference>
<dbReference type="GeneID" id="34527928"/>
<dbReference type="HOGENOM" id="CLU_408865_0_0_1"/>
<feature type="region of interest" description="Disordered" evidence="1">
    <location>
        <begin position="424"/>
        <end position="444"/>
    </location>
</feature>
<sequence>MLEAGVSSLQGDMGPSVSRAIEARDNVQFEKLSYCLKRTGHGLTRCGGGGRSQDTLVAYRQGPRGVRARRRSRRRLSYDESAGGLLPADLLAMKDDNDLSIVVPGKYVDYLNYNWRGDVRELWNSWKFLAMWKRMVSGKFRGDIPDLVTIGRLENIIWRIWLLLVRSRRSGGNAGAARKHEVVLPEGDVPWLYGPIVTSDYSSVDVTARETTAESATAAPTATGTDDTLKPILKKTALGEQIVENSIWKLKQMHQWKQEVKSNVIDSEKSILQDVTSTDGAPSRHITFDTTVHQYIALSNSISPFHSSIRLLPDTHLNYSSDEDSDGNGDGTESGDGAENGDGTEQHWQGGTAATRNAVSHNTSRSHTYFYDYNSVYTNDVSSLIPCTDPHTDVLDVPENLNLLGLSETLVRPLEVDATPPVAAPLSPRVDGSEQQPPASPLPVTKTRDFITGEFLQAAETPATPVLHPQPAFKHSVSSSTFVLTSDDEENALMDEPIPREDDDLVYARMLGQRSLSTSNYTTTSVEESNGNLSEIDYEEEPGSEFSTKIGLARQWDPSTLNG</sequence>
<reference evidence="2 3" key="1">
    <citation type="journal article" date="2011" name="Proc. Natl. Acad. Sci. U.S.A.">
        <title>Evolutionary erosion of yeast sex chromosomes by mating-type switching accidents.</title>
        <authorList>
            <person name="Gordon J.L."/>
            <person name="Armisen D."/>
            <person name="Proux-Wera E."/>
            <person name="Oheigeartaigh S.S."/>
            <person name="Byrne K.P."/>
            <person name="Wolfe K.H."/>
        </authorList>
    </citation>
    <scope>NUCLEOTIDE SEQUENCE [LARGE SCALE GENOMIC DNA]</scope>
    <source>
        <strain evidence="3">ATCC MYA-139 / BCRC 22969 / CBS 8797 / CCRC 22969 / KCTC 17520 / NBRC 10181 / NCYC 3082</strain>
    </source>
</reference>
<feature type="region of interest" description="Disordered" evidence="1">
    <location>
        <begin position="518"/>
        <end position="563"/>
    </location>
</feature>
<dbReference type="STRING" id="1071383.J7RQS9"/>
<feature type="region of interest" description="Disordered" evidence="1">
    <location>
        <begin position="316"/>
        <end position="361"/>
    </location>
</feature>
<evidence type="ECO:0000313" key="2">
    <source>
        <dbReference type="EMBL" id="CCK72173.1"/>
    </source>
</evidence>
<evidence type="ECO:0000313" key="3">
    <source>
        <dbReference type="Proteomes" id="UP000006310"/>
    </source>
</evidence>
<feature type="compositionally biased region" description="Gly residues" evidence="1">
    <location>
        <begin position="328"/>
        <end position="340"/>
    </location>
</feature>
<accession>J7RQS9</accession>
<feature type="compositionally biased region" description="Polar residues" evidence="1">
    <location>
        <begin position="346"/>
        <end position="361"/>
    </location>
</feature>
<keyword evidence="3" id="KW-1185">Reference proteome</keyword>
<evidence type="ECO:0008006" key="4">
    <source>
        <dbReference type="Google" id="ProtNLM"/>
    </source>
</evidence>
<dbReference type="EMBL" id="HE978323">
    <property type="protein sequence ID" value="CCK72173.1"/>
    <property type="molecule type" value="Genomic_DNA"/>
</dbReference>
<feature type="compositionally biased region" description="Polar residues" evidence="1">
    <location>
        <begin position="518"/>
        <end position="533"/>
    </location>
</feature>
<dbReference type="KEGG" id="kng:KNAG_0J00910"/>
<evidence type="ECO:0000256" key="1">
    <source>
        <dbReference type="SAM" id="MobiDB-lite"/>
    </source>
</evidence>
<dbReference type="OMA" id="ENIIWRI"/>
<name>J7RQS9_HUIN7</name>
<dbReference type="RefSeq" id="XP_022466418.1">
    <property type="nucleotide sequence ID" value="XM_022610087.1"/>
</dbReference>
<dbReference type="OrthoDB" id="4068911at2759"/>
<proteinExistence type="predicted"/>
<organism evidence="2 3">
    <name type="scientific">Huiozyma naganishii (strain ATCC MYA-139 / BCRC 22969 / CBS 8797 / KCTC 17520 / NBRC 10181 / NCYC 3082 / Yp74L-3)</name>
    <name type="common">Yeast</name>
    <name type="synonym">Kazachstania naganishii</name>
    <dbReference type="NCBI Taxonomy" id="1071383"/>
    <lineage>
        <taxon>Eukaryota</taxon>
        <taxon>Fungi</taxon>
        <taxon>Dikarya</taxon>
        <taxon>Ascomycota</taxon>
        <taxon>Saccharomycotina</taxon>
        <taxon>Saccharomycetes</taxon>
        <taxon>Saccharomycetales</taxon>
        <taxon>Saccharomycetaceae</taxon>
        <taxon>Huiozyma</taxon>
    </lineage>
</organism>